<dbReference type="SUPFAM" id="SSF46946">
    <property type="entry name" value="S13-like H2TH domain"/>
    <property type="match status" value="1"/>
</dbReference>
<keyword evidence="1" id="KW-0689">Ribosomal protein</keyword>
<proteinExistence type="predicted"/>
<evidence type="ECO:0000313" key="1">
    <source>
        <dbReference type="EMBL" id="ABX45177.1"/>
    </source>
</evidence>
<gene>
    <name evidence="1" type="primary">rps13</name>
</gene>
<dbReference type="EMBL" id="EU275726">
    <property type="protein sequence ID" value="ABX45177.1"/>
    <property type="molecule type" value="Genomic_DNA"/>
</dbReference>
<sequence>MVIILDQIILNEKKKIVNEIKKEIPGLSYTLATKLCSLCGLLPSITGIKLSTNLNLKLMRLFQTYKGLYDFNFFNYKKMFNNMRNKDQAYRNLRYKKGYPVNQRTRSNAKTAAKRLDSKLGIQPIVIQSRVIKSKGWSKKIKKK</sequence>
<dbReference type="GO" id="GO:0005840">
    <property type="term" value="C:ribosome"/>
    <property type="evidence" value="ECO:0007669"/>
    <property type="project" value="UniProtKB-KW"/>
</dbReference>
<accession>B2XX55</accession>
<geneLocation type="mitochondrion" evidence="1"/>
<dbReference type="InterPro" id="IPR010979">
    <property type="entry name" value="Ribosomal_uS13-like_H2TH"/>
</dbReference>
<keyword evidence="1" id="KW-0687">Ribonucleoprotein</keyword>
<organism evidence="1">
    <name type="scientific">Heterostelium pallidum</name>
    <name type="common">Cellular slime mold</name>
    <name type="synonym">Polysphondylium pallidum</name>
    <dbReference type="NCBI Taxonomy" id="13642"/>
    <lineage>
        <taxon>Eukaryota</taxon>
        <taxon>Amoebozoa</taxon>
        <taxon>Evosea</taxon>
        <taxon>Eumycetozoa</taxon>
        <taxon>Dictyostelia</taxon>
        <taxon>Acytosteliales</taxon>
        <taxon>Acytosteliaceae</taxon>
        <taxon>Heterostelium</taxon>
    </lineage>
</organism>
<dbReference type="AlphaFoldDB" id="B2XX55"/>
<protein>
    <submittedName>
        <fullName evidence="1">Ribosomal protein S13</fullName>
    </submittedName>
</protein>
<name>B2XX55_HETPA</name>
<reference evidence="1" key="1">
    <citation type="journal article" date="2008" name="Mol. Biol. Evol.">
        <title>Mitochondrial genome evolution in the social amoebae.</title>
        <authorList>
            <person name="Heidel A.J."/>
            <person name="Gloeckner G."/>
        </authorList>
    </citation>
    <scope>NUCLEOTIDE SEQUENCE</scope>
    <source>
        <strain evidence="1">PN500</strain>
    </source>
</reference>
<dbReference type="GO" id="GO:0003676">
    <property type="term" value="F:nucleic acid binding"/>
    <property type="evidence" value="ECO:0007669"/>
    <property type="project" value="InterPro"/>
</dbReference>
<keyword evidence="1" id="KW-0496">Mitochondrion</keyword>